<evidence type="ECO:0000256" key="1">
    <source>
        <dbReference type="ARBA" id="ARBA00007592"/>
    </source>
</evidence>
<keyword evidence="5" id="KW-1185">Reference proteome</keyword>
<dbReference type="Pfam" id="PF00701">
    <property type="entry name" value="DHDPS"/>
    <property type="match status" value="1"/>
</dbReference>
<dbReference type="PANTHER" id="PTHR12128">
    <property type="entry name" value="DIHYDRODIPICOLINATE SYNTHASE"/>
    <property type="match status" value="1"/>
</dbReference>
<accession>A0A5B9DU29</accession>
<evidence type="ECO:0000256" key="2">
    <source>
        <dbReference type="ARBA" id="ARBA00023239"/>
    </source>
</evidence>
<dbReference type="RefSeq" id="WP_147657244.1">
    <property type="nucleotide sequence ID" value="NZ_BMFM01000002.1"/>
</dbReference>
<dbReference type="InterPro" id="IPR002220">
    <property type="entry name" value="DapA-like"/>
</dbReference>
<dbReference type="Gene3D" id="3.20.20.70">
    <property type="entry name" value="Aldolase class I"/>
    <property type="match status" value="1"/>
</dbReference>
<dbReference type="PIRSF" id="PIRSF001365">
    <property type="entry name" value="DHDPS"/>
    <property type="match status" value="1"/>
</dbReference>
<dbReference type="KEGG" id="yti:FNA67_17360"/>
<dbReference type="InterPro" id="IPR013785">
    <property type="entry name" value="Aldolase_TIM"/>
</dbReference>
<dbReference type="AlphaFoldDB" id="A0A5B9DU29"/>
<evidence type="ECO:0000313" key="4">
    <source>
        <dbReference type="EMBL" id="QEE21844.1"/>
    </source>
</evidence>
<dbReference type="GO" id="GO:0008840">
    <property type="term" value="F:4-hydroxy-tetrahydrodipicolinate synthase activity"/>
    <property type="evidence" value="ECO:0007669"/>
    <property type="project" value="TreeGrafter"/>
</dbReference>
<dbReference type="Proteomes" id="UP000321062">
    <property type="component" value="Chromosome"/>
</dbReference>
<dbReference type="SUPFAM" id="SSF51569">
    <property type="entry name" value="Aldolase"/>
    <property type="match status" value="1"/>
</dbReference>
<name>A0A5B9DU29_9HYPH</name>
<reference evidence="4 5" key="1">
    <citation type="journal article" date="2015" name="Int. J. Syst. Evol. Microbiol.">
        <title>Youhaiella tibetensis gen. nov., sp. nov., isolated from subsurface sediment.</title>
        <authorList>
            <person name="Wang Y.X."/>
            <person name="Huang F.Q."/>
            <person name="Nogi Y."/>
            <person name="Pang S.J."/>
            <person name="Wang P.K."/>
            <person name="Lv J."/>
        </authorList>
    </citation>
    <scope>NUCLEOTIDE SEQUENCE [LARGE SCALE GENOMIC DNA]</scope>
    <source>
        <strain evidence="5">fig4</strain>
    </source>
</reference>
<organism evidence="4 5">
    <name type="scientific">Paradevosia tibetensis</name>
    <dbReference type="NCBI Taxonomy" id="1447062"/>
    <lineage>
        <taxon>Bacteria</taxon>
        <taxon>Pseudomonadati</taxon>
        <taxon>Pseudomonadota</taxon>
        <taxon>Alphaproteobacteria</taxon>
        <taxon>Hyphomicrobiales</taxon>
        <taxon>Devosiaceae</taxon>
        <taxon>Paradevosia</taxon>
    </lineage>
</organism>
<evidence type="ECO:0000313" key="5">
    <source>
        <dbReference type="Proteomes" id="UP000321062"/>
    </source>
</evidence>
<keyword evidence="2 3" id="KW-0456">Lyase</keyword>
<dbReference type="OrthoDB" id="9796205at2"/>
<dbReference type="PANTHER" id="PTHR12128:SF66">
    <property type="entry name" value="4-HYDROXY-2-OXOGLUTARATE ALDOLASE, MITOCHONDRIAL"/>
    <property type="match status" value="1"/>
</dbReference>
<sequence>MSKPLAGAFPVLPTPFRDDGQIDTADFLSIIDFVLESGVDGVVYPGVASEVDTLTPEERQSQVRLLAQRIDGRIPIIIGASDPDPEMAARHIALGAEIGAAAAMVIAPFSLGNNIEAQTTYFKAVAAGAGVPIMLQNQPKPIGAGLLPEEVAAIANAVPEIRYVKEETAPCGQNLTRIKAAANGAIDAIFGGAGGRYVTDELARGAAGTMPAAELADIHAQMIHAWHSGDVATTRRLYNVSLPLLNFQAIFRMHMTKEVLRRRGVIKNTFVRGKGPKFDEGDHAELALLLAEADLPYSNHKPV</sequence>
<proteinExistence type="inferred from homology"/>
<protein>
    <submittedName>
        <fullName evidence="4">Dihydrodipicolinate synthase family protein</fullName>
    </submittedName>
</protein>
<dbReference type="EMBL" id="CP041690">
    <property type="protein sequence ID" value="QEE21844.1"/>
    <property type="molecule type" value="Genomic_DNA"/>
</dbReference>
<dbReference type="GO" id="GO:0005829">
    <property type="term" value="C:cytosol"/>
    <property type="evidence" value="ECO:0007669"/>
    <property type="project" value="TreeGrafter"/>
</dbReference>
<dbReference type="SMART" id="SM01130">
    <property type="entry name" value="DHDPS"/>
    <property type="match status" value="1"/>
</dbReference>
<evidence type="ECO:0000256" key="3">
    <source>
        <dbReference type="PIRNR" id="PIRNR001365"/>
    </source>
</evidence>
<comment type="similarity">
    <text evidence="1 3">Belongs to the DapA family.</text>
</comment>
<gene>
    <name evidence="4" type="ORF">FNA67_17360</name>
</gene>
<dbReference type="CDD" id="cd00408">
    <property type="entry name" value="DHDPS-like"/>
    <property type="match status" value="1"/>
</dbReference>